<reference evidence="1" key="2">
    <citation type="submission" date="2020-11" db="EMBL/GenBank/DDBJ databases">
        <authorList>
            <person name="McCartney M.A."/>
            <person name="Auch B."/>
            <person name="Kono T."/>
            <person name="Mallez S."/>
            <person name="Becker A."/>
            <person name="Gohl D.M."/>
            <person name="Silverstein K.A.T."/>
            <person name="Koren S."/>
            <person name="Bechman K.B."/>
            <person name="Herman A."/>
            <person name="Abrahante J.E."/>
            <person name="Garbe J."/>
        </authorList>
    </citation>
    <scope>NUCLEOTIDE SEQUENCE</scope>
    <source>
        <strain evidence="1">Duluth1</strain>
        <tissue evidence="1">Whole animal</tissue>
    </source>
</reference>
<evidence type="ECO:0000313" key="2">
    <source>
        <dbReference type="Proteomes" id="UP000828390"/>
    </source>
</evidence>
<reference evidence="1" key="1">
    <citation type="journal article" date="2019" name="bioRxiv">
        <title>The Genome of the Zebra Mussel, Dreissena polymorpha: A Resource for Invasive Species Research.</title>
        <authorList>
            <person name="McCartney M.A."/>
            <person name="Auch B."/>
            <person name="Kono T."/>
            <person name="Mallez S."/>
            <person name="Zhang Y."/>
            <person name="Obille A."/>
            <person name="Becker A."/>
            <person name="Abrahante J.E."/>
            <person name="Garbe J."/>
            <person name="Badalamenti J.P."/>
            <person name="Herman A."/>
            <person name="Mangelson H."/>
            <person name="Liachko I."/>
            <person name="Sullivan S."/>
            <person name="Sone E.D."/>
            <person name="Koren S."/>
            <person name="Silverstein K.A.T."/>
            <person name="Beckman K.B."/>
            <person name="Gohl D.M."/>
        </authorList>
    </citation>
    <scope>NUCLEOTIDE SEQUENCE</scope>
    <source>
        <strain evidence="1">Duluth1</strain>
        <tissue evidence="1">Whole animal</tissue>
    </source>
</reference>
<comment type="caution">
    <text evidence="1">The sequence shown here is derived from an EMBL/GenBank/DDBJ whole genome shotgun (WGS) entry which is preliminary data.</text>
</comment>
<evidence type="ECO:0000313" key="1">
    <source>
        <dbReference type="EMBL" id="KAH3825364.1"/>
    </source>
</evidence>
<sequence>MAIDWIMRRTTEGRRQGIQWTLTSPTISGYLLAGIKISSRRHNSWHCQQAP</sequence>
<proteinExistence type="predicted"/>
<dbReference type="EMBL" id="JAIWYP010000005">
    <property type="protein sequence ID" value="KAH3825364.1"/>
    <property type="molecule type" value="Genomic_DNA"/>
</dbReference>
<protein>
    <submittedName>
        <fullName evidence="1">Uncharacterized protein</fullName>
    </submittedName>
</protein>
<accession>A0A9D4JWC1</accession>
<name>A0A9D4JWC1_DREPO</name>
<gene>
    <name evidence="1" type="ORF">DPMN_127239</name>
</gene>
<dbReference type="AlphaFoldDB" id="A0A9D4JWC1"/>
<organism evidence="1 2">
    <name type="scientific">Dreissena polymorpha</name>
    <name type="common">Zebra mussel</name>
    <name type="synonym">Mytilus polymorpha</name>
    <dbReference type="NCBI Taxonomy" id="45954"/>
    <lineage>
        <taxon>Eukaryota</taxon>
        <taxon>Metazoa</taxon>
        <taxon>Spiralia</taxon>
        <taxon>Lophotrochozoa</taxon>
        <taxon>Mollusca</taxon>
        <taxon>Bivalvia</taxon>
        <taxon>Autobranchia</taxon>
        <taxon>Heteroconchia</taxon>
        <taxon>Euheterodonta</taxon>
        <taxon>Imparidentia</taxon>
        <taxon>Neoheterodontei</taxon>
        <taxon>Myida</taxon>
        <taxon>Dreissenoidea</taxon>
        <taxon>Dreissenidae</taxon>
        <taxon>Dreissena</taxon>
    </lineage>
</organism>
<keyword evidence="2" id="KW-1185">Reference proteome</keyword>
<dbReference type="Proteomes" id="UP000828390">
    <property type="component" value="Unassembled WGS sequence"/>
</dbReference>